<dbReference type="GO" id="GO:0004114">
    <property type="term" value="F:3',5'-cyclic-nucleotide phosphodiesterase activity"/>
    <property type="evidence" value="ECO:0007669"/>
    <property type="project" value="InterPro"/>
</dbReference>
<name>A0A3L6L5D8_9TRYP</name>
<evidence type="ECO:0008006" key="3">
    <source>
        <dbReference type="Google" id="ProtNLM"/>
    </source>
</evidence>
<evidence type="ECO:0000313" key="2">
    <source>
        <dbReference type="EMBL" id="RHW70751.1"/>
    </source>
</evidence>
<feature type="coiled-coil region" evidence="1">
    <location>
        <begin position="413"/>
        <end position="447"/>
    </location>
</feature>
<reference evidence="2" key="1">
    <citation type="submission" date="2018-09" db="EMBL/GenBank/DDBJ databases">
        <title>whole genome sequence of T. equiperdum IVM-t1 strain.</title>
        <authorList>
            <person name="Suganuma K."/>
        </authorList>
    </citation>
    <scope>NUCLEOTIDE SEQUENCE [LARGE SCALE GENOMIC DNA]</scope>
    <source>
        <strain evidence="2">IVM-t1</strain>
    </source>
</reference>
<dbReference type="EMBL" id="QSBY01000008">
    <property type="protein sequence ID" value="RHW70751.1"/>
    <property type="molecule type" value="Genomic_DNA"/>
</dbReference>
<dbReference type="Gene3D" id="1.10.1300.10">
    <property type="entry name" value="3'5'-cyclic nucleotide phosphodiesterase, catalytic domain"/>
    <property type="match status" value="2"/>
</dbReference>
<gene>
    <name evidence="2" type="ORF">DPX39_080057700</name>
</gene>
<comment type="caution">
    <text evidence="2">The sequence shown here is derived from an EMBL/GenBank/DDBJ whole genome shotgun (WGS) entry which is preliminary data.</text>
</comment>
<sequence length="940" mass="104190">MSHKRVARQQLPMPCYTSTGMTGICATSPTPATLPLDALQRISSLRQSLSSVVASQAPSLDRPDTLSLHLLQNSGVSKESTVMFLLTSSQRRMKELLNENHRLELLCIKQEDTIKEIRAEMSINKRHQHATVADDVVAEKPATSCVRSTPFGARRMGLRDRTDRGSKNEELESPGSFIGAFRSSSIAAELDDVVQQLVSTAIALFPELEVRMESACHNGADEWSTARDILYFIESHLEEWSGCASRENVSFRETSMLLSRVLTCIDTDQREWCECLFDIAYRLQAAWRGQKHAMERRDALICKLEDDVKSLATELSDAVEVRMQCECRCAELEETLSRMMDKRAVHDGSVQSLQEERRIVRDEANSPLGLADQDGITVIEASGVKRDVPGMSDGTMPKMSEDSLRRAVVEHDAEALRLSLDRITKERDELRAQLRVVNDALDEAELRVKVVGTEREVLQSEVGELKYCGGMLTVGSTAAPQPSLSSTSEAMRPWCGPLLSRGCDHDLAEGGDAASNVSITGLLHVISDTTVDIFSVAHEHSSLRSPGLLFHVGCAIALDSGAFNNMPKPDLSLTAWKRLLLHFQNGFVDVPFHNADRAADSLQFFYSLLFHSGMVEHMADVEIIASITSALCAMYVYVTPSSEGCRSLDVYSNSCAGGSSDSCEPLLLEHSCSYETICRLMERSRFDFAALWEAEDRALLFQTVKALLLPQVSLYQLESLMYTSGIEAVSNISSRLHDPPVRHQLIRLLVALAHHAFTMRSASVNKYWANERFSLYQHQMRFRNEFGEETIEVPYNMRAVAEAQLLLISTTVLPLCEAVVGVFPRLQPCLVALRGNLHMWTLCGSNGGSTSPSSIASVLEQVTTPSTSEEKLPPGAANFKLVSSEEIKRGSLVVDTGGFISMQEEISALYKENAVLRDMLQKLFHEMDSARQHVRVVGDE</sequence>
<organism evidence="2">
    <name type="scientific">Trypanosoma brucei equiperdum</name>
    <dbReference type="NCBI Taxonomy" id="630700"/>
    <lineage>
        <taxon>Eukaryota</taxon>
        <taxon>Discoba</taxon>
        <taxon>Euglenozoa</taxon>
        <taxon>Kinetoplastea</taxon>
        <taxon>Metakinetoplastina</taxon>
        <taxon>Trypanosomatida</taxon>
        <taxon>Trypanosomatidae</taxon>
        <taxon>Trypanosoma</taxon>
    </lineage>
</organism>
<dbReference type="SUPFAM" id="SSF109604">
    <property type="entry name" value="HD-domain/PDEase-like"/>
    <property type="match status" value="1"/>
</dbReference>
<keyword evidence="1" id="KW-0175">Coiled coil</keyword>
<dbReference type="Proteomes" id="UP000266743">
    <property type="component" value="Chromosome 8"/>
</dbReference>
<feature type="coiled-coil region" evidence="1">
    <location>
        <begin position="86"/>
        <end position="113"/>
    </location>
</feature>
<dbReference type="PANTHER" id="PTHR11347">
    <property type="entry name" value="CYCLIC NUCLEOTIDE PHOSPHODIESTERASE"/>
    <property type="match status" value="1"/>
</dbReference>
<dbReference type="GO" id="GO:0007165">
    <property type="term" value="P:signal transduction"/>
    <property type="evidence" value="ECO:0007669"/>
    <property type="project" value="InterPro"/>
</dbReference>
<dbReference type="InterPro" id="IPR036971">
    <property type="entry name" value="PDEase_catalytic_dom_sf"/>
</dbReference>
<evidence type="ECO:0000256" key="1">
    <source>
        <dbReference type="SAM" id="Coils"/>
    </source>
</evidence>
<dbReference type="AlphaFoldDB" id="A0A3L6L5D8"/>
<proteinExistence type="predicted"/>
<accession>A0A3L6L5D8</accession>
<protein>
    <recommendedName>
        <fullName evidence="3">PDEase domain-containing protein</fullName>
    </recommendedName>
</protein>